<evidence type="ECO:0000313" key="2">
    <source>
        <dbReference type="EMBL" id="SPO02161.1"/>
    </source>
</evidence>
<feature type="compositionally biased region" description="Basic and acidic residues" evidence="1">
    <location>
        <begin position="73"/>
        <end position="87"/>
    </location>
</feature>
<sequence length="280" mass="31150">MCTERIAQCAHCGYSRNISWTPCSVTLAAQVKAVKGLWHPPHPSTCNSKTAADIKWLEPRACPTDNEGCGGIRKREEEQARERKDSGVSDMGEDEHPASGVRSAASESNWEDVAVSIDSTPDNPFRGHVWHPRGDLRKPMGPNIKYADDFVEVGPRGMRGNPRNMNLPYLLHTGTTTTATAEFIGPDIVGTGRLMGAGAAASGRKQYVFNSETSVIQPWEIRDSTEPDETYLLIKDYHTVPEVREYWAWYAEKHKAKPRPVMTMEAVVEEIFGIPQNVKK</sequence>
<proteinExistence type="predicted"/>
<organism evidence="2 3">
    <name type="scientific">Cephalotrichum gorgonifer</name>
    <dbReference type="NCBI Taxonomy" id="2041049"/>
    <lineage>
        <taxon>Eukaryota</taxon>
        <taxon>Fungi</taxon>
        <taxon>Dikarya</taxon>
        <taxon>Ascomycota</taxon>
        <taxon>Pezizomycotina</taxon>
        <taxon>Sordariomycetes</taxon>
        <taxon>Hypocreomycetidae</taxon>
        <taxon>Microascales</taxon>
        <taxon>Microascaceae</taxon>
        <taxon>Cephalotrichum</taxon>
    </lineage>
</organism>
<dbReference type="Proteomes" id="UP001187682">
    <property type="component" value="Unassembled WGS sequence"/>
</dbReference>
<evidence type="ECO:0000256" key="1">
    <source>
        <dbReference type="SAM" id="MobiDB-lite"/>
    </source>
</evidence>
<accession>A0AAE8SUY2</accession>
<feature type="region of interest" description="Disordered" evidence="1">
    <location>
        <begin position="66"/>
        <end position="109"/>
    </location>
</feature>
<reference evidence="2" key="1">
    <citation type="submission" date="2018-03" db="EMBL/GenBank/DDBJ databases">
        <authorList>
            <person name="Guldener U."/>
        </authorList>
    </citation>
    <scope>NUCLEOTIDE SEQUENCE</scope>
</reference>
<dbReference type="AlphaFoldDB" id="A0AAE8SUY2"/>
<protein>
    <submittedName>
        <fullName evidence="2">Uncharacterized protein</fullName>
    </submittedName>
</protein>
<evidence type="ECO:0000313" key="3">
    <source>
        <dbReference type="Proteomes" id="UP001187682"/>
    </source>
</evidence>
<comment type="caution">
    <text evidence="2">The sequence shown here is derived from an EMBL/GenBank/DDBJ whole genome shotgun (WGS) entry which is preliminary data.</text>
</comment>
<keyword evidence="3" id="KW-1185">Reference proteome</keyword>
<name>A0AAE8SUY2_9PEZI</name>
<dbReference type="EMBL" id="ONZQ02000006">
    <property type="protein sequence ID" value="SPO02161.1"/>
    <property type="molecule type" value="Genomic_DNA"/>
</dbReference>
<gene>
    <name evidence="2" type="ORF">DNG_04834</name>
</gene>